<reference evidence="5" key="1">
    <citation type="submission" date="2021-03" db="EMBL/GenBank/DDBJ databases">
        <authorList>
            <person name="Palmer J.M."/>
        </authorList>
    </citation>
    <scope>NUCLEOTIDE SEQUENCE</scope>
    <source>
        <strain evidence="5">ARV_011</strain>
    </source>
</reference>
<comment type="caution">
    <text evidence="5">The sequence shown here is derived from an EMBL/GenBank/DDBJ whole genome shotgun (WGS) entry which is preliminary data.</text>
</comment>
<name>A0A9P8AGN6_9ASCO</name>
<protein>
    <recommendedName>
        <fullName evidence="4">RRM domain-containing protein</fullName>
    </recommendedName>
</protein>
<accession>A0A9P8AGN6</accession>
<feature type="region of interest" description="Disordered" evidence="3">
    <location>
        <begin position="1"/>
        <end position="66"/>
    </location>
</feature>
<dbReference type="Gene3D" id="3.30.70.330">
    <property type="match status" value="1"/>
</dbReference>
<feature type="domain" description="RRM" evidence="4">
    <location>
        <begin position="87"/>
        <end position="165"/>
    </location>
</feature>
<evidence type="ECO:0000256" key="1">
    <source>
        <dbReference type="ARBA" id="ARBA00022884"/>
    </source>
</evidence>
<proteinExistence type="predicted"/>
<evidence type="ECO:0000256" key="2">
    <source>
        <dbReference type="PROSITE-ProRule" id="PRU00176"/>
    </source>
</evidence>
<dbReference type="InterPro" id="IPR012677">
    <property type="entry name" value="Nucleotide-bd_a/b_plait_sf"/>
</dbReference>
<evidence type="ECO:0000313" key="6">
    <source>
        <dbReference type="Proteomes" id="UP000790833"/>
    </source>
</evidence>
<feature type="compositionally biased region" description="Low complexity" evidence="3">
    <location>
        <begin position="32"/>
        <end position="47"/>
    </location>
</feature>
<organism evidence="5 6">
    <name type="scientific">Scheffersomyces spartinae</name>
    <dbReference type="NCBI Taxonomy" id="45513"/>
    <lineage>
        <taxon>Eukaryota</taxon>
        <taxon>Fungi</taxon>
        <taxon>Dikarya</taxon>
        <taxon>Ascomycota</taxon>
        <taxon>Saccharomycotina</taxon>
        <taxon>Pichiomycetes</taxon>
        <taxon>Debaryomycetaceae</taxon>
        <taxon>Scheffersomyces</taxon>
    </lineage>
</organism>
<dbReference type="SMART" id="SM00360">
    <property type="entry name" value="RRM"/>
    <property type="match status" value="1"/>
</dbReference>
<dbReference type="PANTHER" id="PTHR47640:SF11">
    <property type="entry name" value="RNA-BINDING PROTEIN 42"/>
    <property type="match status" value="1"/>
</dbReference>
<dbReference type="RefSeq" id="XP_043047368.1">
    <property type="nucleotide sequence ID" value="XM_043193531.1"/>
</dbReference>
<dbReference type="PANTHER" id="PTHR47640">
    <property type="entry name" value="TRNA SELENOCYSTEINE 1-ASSOCIATED PROTEIN 1-RELATED-RELATED"/>
    <property type="match status" value="1"/>
</dbReference>
<dbReference type="EMBL" id="JAHMUF010000023">
    <property type="protein sequence ID" value="KAG7191816.1"/>
    <property type="molecule type" value="Genomic_DNA"/>
</dbReference>
<dbReference type="GeneID" id="66116156"/>
<dbReference type="OrthoDB" id="1749473at2759"/>
<gene>
    <name evidence="5" type="ORF">KQ657_002782</name>
</gene>
<dbReference type="InterPro" id="IPR050825">
    <property type="entry name" value="RBM42_RBP45_47-like"/>
</dbReference>
<dbReference type="Pfam" id="PF00076">
    <property type="entry name" value="RRM_1"/>
    <property type="match status" value="1"/>
</dbReference>
<dbReference type="AlphaFoldDB" id="A0A9P8AGN6"/>
<dbReference type="Proteomes" id="UP000790833">
    <property type="component" value="Unassembled WGS sequence"/>
</dbReference>
<dbReference type="PROSITE" id="PS50102">
    <property type="entry name" value="RRM"/>
    <property type="match status" value="1"/>
</dbReference>
<keyword evidence="6" id="KW-1185">Reference proteome</keyword>
<evidence type="ECO:0000259" key="4">
    <source>
        <dbReference type="PROSITE" id="PS50102"/>
    </source>
</evidence>
<feature type="compositionally biased region" description="Polar residues" evidence="3">
    <location>
        <begin position="1"/>
        <end position="11"/>
    </location>
</feature>
<keyword evidence="1 2" id="KW-0694">RNA-binding</keyword>
<dbReference type="GO" id="GO:0003729">
    <property type="term" value="F:mRNA binding"/>
    <property type="evidence" value="ECO:0007669"/>
    <property type="project" value="InterPro"/>
</dbReference>
<evidence type="ECO:0000256" key="3">
    <source>
        <dbReference type="SAM" id="MobiDB-lite"/>
    </source>
</evidence>
<sequence length="174" mass="19332">MSRISKINTSKSSDRRLAAGKQAASYLHSALTSSPSSSSSSTTTSSSAIRKVSQHSKASSDDKTVKRNHNGRLWEDASLLNWNPMYFRLFVGNLGDDVTDQMLHDAFAKYPTMTQVKVPTDNRTGKPKGFGFVEFSTTDDYMNAYKEMNGKYVGLHPIQLLRATTKVKASKKKR</sequence>
<evidence type="ECO:0000313" key="5">
    <source>
        <dbReference type="EMBL" id="KAG7191816.1"/>
    </source>
</evidence>
<dbReference type="InterPro" id="IPR000504">
    <property type="entry name" value="RRM_dom"/>
</dbReference>
<dbReference type="InterPro" id="IPR035979">
    <property type="entry name" value="RBD_domain_sf"/>
</dbReference>
<dbReference type="SUPFAM" id="SSF54928">
    <property type="entry name" value="RNA-binding domain, RBD"/>
    <property type="match status" value="1"/>
</dbReference>